<feature type="region of interest" description="Disordered" evidence="1">
    <location>
        <begin position="90"/>
        <end position="114"/>
    </location>
</feature>
<organism evidence="2 3">
    <name type="scientific">Haloarcula argentinensis</name>
    <dbReference type="NCBI Taxonomy" id="43776"/>
    <lineage>
        <taxon>Archaea</taxon>
        <taxon>Methanobacteriati</taxon>
        <taxon>Methanobacteriota</taxon>
        <taxon>Stenosarchaea group</taxon>
        <taxon>Halobacteria</taxon>
        <taxon>Halobacteriales</taxon>
        <taxon>Haloarculaceae</taxon>
        <taxon>Haloarcula</taxon>
    </lineage>
</organism>
<name>A0A830FRK5_HALAR</name>
<dbReference type="RefSeq" id="WP_188853716.1">
    <property type="nucleotide sequence ID" value="NZ_BMON01000004.1"/>
</dbReference>
<protein>
    <recommendedName>
        <fullName evidence="4">Small CPxCG-related zinc finger protein</fullName>
    </recommendedName>
</protein>
<dbReference type="OrthoDB" id="189700at2157"/>
<comment type="caution">
    <text evidence="2">The sequence shown here is derived from an EMBL/GenBank/DDBJ whole genome shotgun (WGS) entry which is preliminary data.</text>
</comment>
<reference evidence="2" key="2">
    <citation type="submission" date="2020-09" db="EMBL/GenBank/DDBJ databases">
        <authorList>
            <person name="Sun Q."/>
            <person name="Ohkuma M."/>
        </authorList>
    </citation>
    <scope>NUCLEOTIDE SEQUENCE</scope>
    <source>
        <strain evidence="2">JCM 15759</strain>
    </source>
</reference>
<evidence type="ECO:0000313" key="2">
    <source>
        <dbReference type="EMBL" id="GGM50210.1"/>
    </source>
</evidence>
<evidence type="ECO:0008006" key="4">
    <source>
        <dbReference type="Google" id="ProtNLM"/>
    </source>
</evidence>
<dbReference type="Proteomes" id="UP000656367">
    <property type="component" value="Unassembled WGS sequence"/>
</dbReference>
<accession>A0A830FRK5</accession>
<dbReference type="EMBL" id="BMON01000004">
    <property type="protein sequence ID" value="GGM50210.1"/>
    <property type="molecule type" value="Genomic_DNA"/>
</dbReference>
<gene>
    <name evidence="2" type="ORF">GCM10009006_34260</name>
</gene>
<dbReference type="InterPro" id="IPR055985">
    <property type="entry name" value="DUF7563"/>
</dbReference>
<dbReference type="AlphaFoldDB" id="A0A830FRK5"/>
<proteinExistence type="predicted"/>
<evidence type="ECO:0000313" key="3">
    <source>
        <dbReference type="Proteomes" id="UP000656367"/>
    </source>
</evidence>
<sequence>MVSAVTCQNCGARVDAQYARVFGNDDNEVHACRNCSTQGAIANGAAVDADRDGTPLVHRPDADEPVEAVFDETDSDTDAVEDRLTLEEMREQPATMQDSMTDPHDDAFAALVAE</sequence>
<evidence type="ECO:0000256" key="1">
    <source>
        <dbReference type="SAM" id="MobiDB-lite"/>
    </source>
</evidence>
<reference evidence="2" key="1">
    <citation type="journal article" date="2014" name="Int. J. Syst. Evol. Microbiol.">
        <title>Complete genome sequence of Corynebacterium casei LMG S-19264T (=DSM 44701T), isolated from a smear-ripened cheese.</title>
        <authorList>
            <consortium name="US DOE Joint Genome Institute (JGI-PGF)"/>
            <person name="Walter F."/>
            <person name="Albersmeier A."/>
            <person name="Kalinowski J."/>
            <person name="Ruckert C."/>
        </authorList>
    </citation>
    <scope>NUCLEOTIDE SEQUENCE</scope>
    <source>
        <strain evidence="2">JCM 15759</strain>
    </source>
</reference>
<dbReference type="Pfam" id="PF24444">
    <property type="entry name" value="DUF7563"/>
    <property type="match status" value="1"/>
</dbReference>